<dbReference type="Proteomes" id="UP000218628">
    <property type="component" value="Chromosome"/>
</dbReference>
<name>A0A291DFR6_9MICC</name>
<dbReference type="SUPFAM" id="SSF52540">
    <property type="entry name" value="P-loop containing nucleoside triphosphate hydrolases"/>
    <property type="match status" value="1"/>
</dbReference>
<sequence length="239" mass="27067">MLLDAHDITYAYGAGKPALTDVHLQVSSGEIHGLIGPNGSGKSTLMKLISNLLHSKKGDIQISGNEHQSLAARTSLMYLASNDYLPEFLTGLEYLRFIHSLYKEKVDENAVAEYFKRYQMTGRQHDLMEDYSHGMRKKTQLIAALLLRRPLTLIDETLNGIDIDAIYTFERDMRTLRNEECGILLCSHDFTLLERCADRVTFLHRGVVLEDDATDVLLERYGTLDAMVRKTVDEIEGDL</sequence>
<evidence type="ECO:0000256" key="1">
    <source>
        <dbReference type="ARBA" id="ARBA00022448"/>
    </source>
</evidence>
<evidence type="ECO:0000313" key="6">
    <source>
        <dbReference type="Proteomes" id="UP000218628"/>
    </source>
</evidence>
<feature type="domain" description="ABC transporter" evidence="4">
    <location>
        <begin position="3"/>
        <end position="230"/>
    </location>
</feature>
<dbReference type="GO" id="GO:0005524">
    <property type="term" value="F:ATP binding"/>
    <property type="evidence" value="ECO:0007669"/>
    <property type="project" value="UniProtKB-KW"/>
</dbReference>
<evidence type="ECO:0000256" key="3">
    <source>
        <dbReference type="ARBA" id="ARBA00022840"/>
    </source>
</evidence>
<keyword evidence="3 5" id="KW-0067">ATP-binding</keyword>
<proteinExistence type="predicted"/>
<dbReference type="InterPro" id="IPR051782">
    <property type="entry name" value="ABC_Transporter_VariousFunc"/>
</dbReference>
<dbReference type="RefSeq" id="WP_096740930.1">
    <property type="nucleotide sequence ID" value="NZ_CP023510.1"/>
</dbReference>
<accession>A0A291DFR6</accession>
<dbReference type="PROSITE" id="PS50893">
    <property type="entry name" value="ABC_TRANSPORTER_2"/>
    <property type="match status" value="1"/>
</dbReference>
<dbReference type="SMART" id="SM00382">
    <property type="entry name" value="AAA"/>
    <property type="match status" value="1"/>
</dbReference>
<dbReference type="Pfam" id="PF00005">
    <property type="entry name" value="ABC_tran"/>
    <property type="match status" value="1"/>
</dbReference>
<reference evidence="6" key="1">
    <citation type="submission" date="2017-09" db="EMBL/GenBank/DDBJ databases">
        <title>FDA dAtabase for Regulatory Grade micrObial Sequences (FDA-ARGOS): Supporting development and validation of Infectious Disease Dx tests.</title>
        <authorList>
            <person name="Minogue T."/>
            <person name="Wolcott M."/>
            <person name="Wasieloski L."/>
            <person name="Aguilar W."/>
            <person name="Moore D."/>
            <person name="Tallon L."/>
            <person name="Sadzewicz L."/>
            <person name="Ott S."/>
            <person name="Zhao X."/>
            <person name="Nagaraj S."/>
            <person name="Vavikolanu K."/>
            <person name="Aluvathingal J."/>
            <person name="Nadendla S."/>
            <person name="Sichtig H."/>
        </authorList>
    </citation>
    <scope>NUCLEOTIDE SEQUENCE [LARGE SCALE GENOMIC DNA]</scope>
    <source>
        <strain evidence="6">FDAARGOS_369</strain>
    </source>
</reference>
<dbReference type="Gene3D" id="3.40.50.300">
    <property type="entry name" value="P-loop containing nucleotide triphosphate hydrolases"/>
    <property type="match status" value="1"/>
</dbReference>
<dbReference type="InterPro" id="IPR003439">
    <property type="entry name" value="ABC_transporter-like_ATP-bd"/>
</dbReference>
<keyword evidence="1" id="KW-0813">Transport</keyword>
<gene>
    <name evidence="5" type="ORF">CO690_06010</name>
</gene>
<evidence type="ECO:0000259" key="4">
    <source>
        <dbReference type="PROSITE" id="PS50893"/>
    </source>
</evidence>
<organism evidence="5 6">
    <name type="scientific">Rothia mucilaginosa</name>
    <dbReference type="NCBI Taxonomy" id="43675"/>
    <lineage>
        <taxon>Bacteria</taxon>
        <taxon>Bacillati</taxon>
        <taxon>Actinomycetota</taxon>
        <taxon>Actinomycetes</taxon>
        <taxon>Micrococcales</taxon>
        <taxon>Micrococcaceae</taxon>
        <taxon>Rothia</taxon>
    </lineage>
</organism>
<evidence type="ECO:0000313" key="5">
    <source>
        <dbReference type="EMBL" id="ATF63254.1"/>
    </source>
</evidence>
<dbReference type="PANTHER" id="PTHR42939:SF1">
    <property type="entry name" value="ABC TRANSPORTER ATP-BINDING PROTEIN ALBC-RELATED"/>
    <property type="match status" value="1"/>
</dbReference>
<dbReference type="InterPro" id="IPR003593">
    <property type="entry name" value="AAA+_ATPase"/>
</dbReference>
<dbReference type="InterPro" id="IPR027417">
    <property type="entry name" value="P-loop_NTPase"/>
</dbReference>
<keyword evidence="2" id="KW-0547">Nucleotide-binding</keyword>
<evidence type="ECO:0000256" key="2">
    <source>
        <dbReference type="ARBA" id="ARBA00022741"/>
    </source>
</evidence>
<dbReference type="CDD" id="cd03230">
    <property type="entry name" value="ABC_DR_subfamily_A"/>
    <property type="match status" value="1"/>
</dbReference>
<dbReference type="EMBL" id="CP023510">
    <property type="protein sequence ID" value="ATF63254.1"/>
    <property type="molecule type" value="Genomic_DNA"/>
</dbReference>
<protein>
    <submittedName>
        <fullName evidence="5">ABC transporter ATP-binding protein</fullName>
    </submittedName>
</protein>
<dbReference type="PANTHER" id="PTHR42939">
    <property type="entry name" value="ABC TRANSPORTER ATP-BINDING PROTEIN ALBC-RELATED"/>
    <property type="match status" value="1"/>
</dbReference>
<dbReference type="AlphaFoldDB" id="A0A291DFR6"/>
<dbReference type="GO" id="GO:0016887">
    <property type="term" value="F:ATP hydrolysis activity"/>
    <property type="evidence" value="ECO:0007669"/>
    <property type="project" value="InterPro"/>
</dbReference>